<dbReference type="PANTHER" id="PTHR11228">
    <property type="entry name" value="RADICAL SAM DOMAIN PROTEIN"/>
    <property type="match status" value="1"/>
</dbReference>
<feature type="region of interest" description="Disordered" evidence="6">
    <location>
        <begin position="1"/>
        <end position="23"/>
    </location>
</feature>
<dbReference type="InterPro" id="IPR013785">
    <property type="entry name" value="Aldolase_TIM"/>
</dbReference>
<dbReference type="InterPro" id="IPR058240">
    <property type="entry name" value="rSAM_sf"/>
</dbReference>
<feature type="domain" description="Radical SAM core" evidence="7">
    <location>
        <begin position="48"/>
        <end position="267"/>
    </location>
</feature>
<evidence type="ECO:0000313" key="9">
    <source>
        <dbReference type="Proteomes" id="UP000301751"/>
    </source>
</evidence>
<dbReference type="PANTHER" id="PTHR11228:SF7">
    <property type="entry name" value="PQQA PEPTIDE CYCLASE"/>
    <property type="match status" value="1"/>
</dbReference>
<evidence type="ECO:0000259" key="7">
    <source>
        <dbReference type="PROSITE" id="PS51918"/>
    </source>
</evidence>
<dbReference type="Proteomes" id="UP000301751">
    <property type="component" value="Unassembled WGS sequence"/>
</dbReference>
<accession>A0A480ASX1</accession>
<evidence type="ECO:0000256" key="3">
    <source>
        <dbReference type="ARBA" id="ARBA00022723"/>
    </source>
</evidence>
<evidence type="ECO:0000313" key="8">
    <source>
        <dbReference type="EMBL" id="GCL62835.1"/>
    </source>
</evidence>
<feature type="region of interest" description="Disordered" evidence="6">
    <location>
        <begin position="437"/>
        <end position="457"/>
    </location>
</feature>
<keyword evidence="2" id="KW-0949">S-adenosyl-L-methionine</keyword>
<evidence type="ECO:0000256" key="2">
    <source>
        <dbReference type="ARBA" id="ARBA00022691"/>
    </source>
</evidence>
<evidence type="ECO:0000256" key="4">
    <source>
        <dbReference type="ARBA" id="ARBA00023004"/>
    </source>
</evidence>
<protein>
    <recommendedName>
        <fullName evidence="7">Radical SAM core domain-containing protein</fullName>
    </recommendedName>
</protein>
<reference evidence="9" key="1">
    <citation type="submission" date="2019-03" db="EMBL/GenBank/DDBJ databases">
        <title>Aquabacterium pictum sp.nov., the first bacteriochlorophyll a-containing freshwater bacterium in the genus Aquabacterium of the class Betaproteobacteria.</title>
        <authorList>
            <person name="Hirose S."/>
            <person name="Tank M."/>
            <person name="Hara E."/>
            <person name="Tamaki H."/>
            <person name="Takaichi S."/>
            <person name="Haruta S."/>
            <person name="Hanada S."/>
        </authorList>
    </citation>
    <scope>NUCLEOTIDE SEQUENCE [LARGE SCALE GENOMIC DNA]</scope>
    <source>
        <strain evidence="9">W35</strain>
    </source>
</reference>
<keyword evidence="9" id="KW-1185">Reference proteome</keyword>
<dbReference type="Gene3D" id="3.20.20.70">
    <property type="entry name" value="Aldolase class I"/>
    <property type="match status" value="1"/>
</dbReference>
<dbReference type="SFLD" id="SFLDS00029">
    <property type="entry name" value="Radical_SAM"/>
    <property type="match status" value="1"/>
</dbReference>
<keyword evidence="3" id="KW-0479">Metal-binding</keyword>
<keyword evidence="5" id="KW-0411">Iron-sulfur</keyword>
<comment type="cofactor">
    <cofactor evidence="1">
        <name>[4Fe-4S] cluster</name>
        <dbReference type="ChEBI" id="CHEBI:49883"/>
    </cofactor>
</comment>
<evidence type="ECO:0000256" key="6">
    <source>
        <dbReference type="SAM" id="MobiDB-lite"/>
    </source>
</evidence>
<dbReference type="Pfam" id="PF04055">
    <property type="entry name" value="Radical_SAM"/>
    <property type="match status" value="1"/>
</dbReference>
<dbReference type="SUPFAM" id="SSF102114">
    <property type="entry name" value="Radical SAM enzymes"/>
    <property type="match status" value="1"/>
</dbReference>
<keyword evidence="4" id="KW-0408">Iron</keyword>
<evidence type="ECO:0000256" key="1">
    <source>
        <dbReference type="ARBA" id="ARBA00001966"/>
    </source>
</evidence>
<gene>
    <name evidence="8" type="ORF">AQPW35_19160</name>
</gene>
<evidence type="ECO:0000256" key="5">
    <source>
        <dbReference type="ARBA" id="ARBA00023014"/>
    </source>
</evidence>
<dbReference type="PROSITE" id="PS51918">
    <property type="entry name" value="RADICAL_SAM"/>
    <property type="match status" value="1"/>
</dbReference>
<dbReference type="AlphaFoldDB" id="A0A480ASX1"/>
<sequence>MRPDDDPNTQDPARYQPQRQPLADPLADMRMRQQRSGQWSAHQTAGRRWPVACVSLEITQRCNLDCTLCYLSESSEAVRDYPLEEIYRRIDTIVAHYGPGTDVQVSGGEPTLRQRDELVAIVRRLAERGLRASLFTNGIRASRALLAELAEAGLVDVAFHVDTTQERAGYPTEHDLNALRREYIERARGLPISVFFNTTVHQGNFEQVPMLAAFFVAHADVVRFASFQLQAETGRGVLGARAEPIGNDSVAARLQQGAGTALRFNVLAAGHHDCNRSAVLLVAGGRAYDAFAEPAFVQRFMRETAHLRIDRGTRWKSVRSLAVAAWARPALALTGLGWGLRLAWRMRAGLLAGRGRVHKLTLFTHNFMDACQLDPERIEACVFMAITQDGPLSMCAFNAQRDAYLLRPLQTSTGTWQPLPPGHDAVPTFPIKWLKGRPRAQARQPRQAAATAKQAQP</sequence>
<feature type="compositionally biased region" description="Low complexity" evidence="6">
    <location>
        <begin position="441"/>
        <end position="457"/>
    </location>
</feature>
<dbReference type="GO" id="GO:0003824">
    <property type="term" value="F:catalytic activity"/>
    <property type="evidence" value="ECO:0007669"/>
    <property type="project" value="InterPro"/>
</dbReference>
<dbReference type="SFLD" id="SFLDG01067">
    <property type="entry name" value="SPASM/twitch_domain_containing"/>
    <property type="match status" value="1"/>
</dbReference>
<dbReference type="RefSeq" id="WP_228027028.1">
    <property type="nucleotide sequence ID" value="NZ_BJCL01000003.1"/>
</dbReference>
<organism evidence="8 9">
    <name type="scientific">Pseudaquabacterium pictum</name>
    <dbReference type="NCBI Taxonomy" id="2315236"/>
    <lineage>
        <taxon>Bacteria</taxon>
        <taxon>Pseudomonadati</taxon>
        <taxon>Pseudomonadota</taxon>
        <taxon>Betaproteobacteria</taxon>
        <taxon>Burkholderiales</taxon>
        <taxon>Sphaerotilaceae</taxon>
        <taxon>Pseudaquabacterium</taxon>
    </lineage>
</organism>
<proteinExistence type="predicted"/>
<comment type="caution">
    <text evidence="8">The sequence shown here is derived from an EMBL/GenBank/DDBJ whole genome shotgun (WGS) entry which is preliminary data.</text>
</comment>
<dbReference type="GO" id="GO:0046872">
    <property type="term" value="F:metal ion binding"/>
    <property type="evidence" value="ECO:0007669"/>
    <property type="project" value="UniProtKB-KW"/>
</dbReference>
<dbReference type="CDD" id="cd01335">
    <property type="entry name" value="Radical_SAM"/>
    <property type="match status" value="1"/>
</dbReference>
<name>A0A480ASX1_9BURK</name>
<dbReference type="InterPro" id="IPR007197">
    <property type="entry name" value="rSAM"/>
</dbReference>
<dbReference type="EMBL" id="BJCL01000003">
    <property type="protein sequence ID" value="GCL62835.1"/>
    <property type="molecule type" value="Genomic_DNA"/>
</dbReference>
<dbReference type="InterPro" id="IPR050377">
    <property type="entry name" value="Radical_SAM_PqqE_MftC-like"/>
</dbReference>
<dbReference type="GO" id="GO:0051536">
    <property type="term" value="F:iron-sulfur cluster binding"/>
    <property type="evidence" value="ECO:0007669"/>
    <property type="project" value="UniProtKB-KW"/>
</dbReference>